<gene>
    <name evidence="1" type="ORF">LX13_003654</name>
</gene>
<dbReference type="RefSeq" id="WP_253662706.1">
    <property type="nucleotide sequence ID" value="NZ_BAAAJQ010000001.1"/>
</dbReference>
<sequence>MRITASFDRSYEALAIRIPPKVAGRLDTRRPQYSRSWGGPLNGQHHRREMVREIAREFRPAHVVETGTYRGTSTEFFSAVFGVPIDTAEASERYYEYSARRLAGDNAITVHRGDSRGFLSRLASRADNDRPTFFYLDAHWNDDLPLAEELQIISSTWRRSIVMIDDFQVPDDPGYAYDDYGSGKALVPSYLPGAVDAWSRRYPSAPSGEETGARRGSCLLFTPDIDTSDYTTVRSIT</sequence>
<dbReference type="Gene3D" id="3.40.50.150">
    <property type="entry name" value="Vaccinia Virus protein VP39"/>
    <property type="match status" value="1"/>
</dbReference>
<protein>
    <recommendedName>
        <fullName evidence="3">Class I SAM-dependent methyltransferase</fullName>
    </recommendedName>
</protein>
<keyword evidence="2" id="KW-1185">Reference proteome</keyword>
<proteinExistence type="predicted"/>
<dbReference type="SUPFAM" id="SSF53335">
    <property type="entry name" value="S-adenosyl-L-methionine-dependent methyltransferases"/>
    <property type="match status" value="1"/>
</dbReference>
<name>A0ABT1HIR6_9NOCA</name>
<accession>A0ABT1HIR6</accession>
<reference evidence="1 2" key="1">
    <citation type="submission" date="2022-06" db="EMBL/GenBank/DDBJ databases">
        <title>Genomic Encyclopedia of Archaeal and Bacterial Type Strains, Phase II (KMG-II): from individual species to whole genera.</title>
        <authorList>
            <person name="Goeker M."/>
        </authorList>
    </citation>
    <scope>NUCLEOTIDE SEQUENCE [LARGE SCALE GENOMIC DNA]</scope>
    <source>
        <strain evidence="1 2">DSM 44693</strain>
    </source>
</reference>
<organism evidence="1 2">
    <name type="scientific">Williamsia maris</name>
    <dbReference type="NCBI Taxonomy" id="72806"/>
    <lineage>
        <taxon>Bacteria</taxon>
        <taxon>Bacillati</taxon>
        <taxon>Actinomycetota</taxon>
        <taxon>Actinomycetes</taxon>
        <taxon>Mycobacteriales</taxon>
        <taxon>Nocardiaceae</taxon>
        <taxon>Williamsia</taxon>
    </lineage>
</organism>
<evidence type="ECO:0000313" key="2">
    <source>
        <dbReference type="Proteomes" id="UP001206895"/>
    </source>
</evidence>
<comment type="caution">
    <text evidence="1">The sequence shown here is derived from an EMBL/GenBank/DDBJ whole genome shotgun (WGS) entry which is preliminary data.</text>
</comment>
<evidence type="ECO:0000313" key="1">
    <source>
        <dbReference type="EMBL" id="MCP2177826.1"/>
    </source>
</evidence>
<dbReference type="InterPro" id="IPR029063">
    <property type="entry name" value="SAM-dependent_MTases_sf"/>
</dbReference>
<dbReference type="Proteomes" id="UP001206895">
    <property type="component" value="Unassembled WGS sequence"/>
</dbReference>
<evidence type="ECO:0008006" key="3">
    <source>
        <dbReference type="Google" id="ProtNLM"/>
    </source>
</evidence>
<dbReference type="EMBL" id="JAMTCJ010000003">
    <property type="protein sequence ID" value="MCP2177826.1"/>
    <property type="molecule type" value="Genomic_DNA"/>
</dbReference>